<dbReference type="PRINTS" id="PR01438">
    <property type="entry name" value="UNVRSLSTRESS"/>
</dbReference>
<proteinExistence type="inferred from homology"/>
<dbReference type="InterPro" id="IPR014729">
    <property type="entry name" value="Rossmann-like_a/b/a_fold"/>
</dbReference>
<dbReference type="InterPro" id="IPR006016">
    <property type="entry name" value="UspA"/>
</dbReference>
<reference evidence="4" key="1">
    <citation type="submission" date="2019-05" db="EMBL/GenBank/DDBJ databases">
        <title>Complete genome sequencing of Dialister sp. strain 5BBH33.</title>
        <authorList>
            <person name="Sakamoto M."/>
            <person name="Murakami T."/>
            <person name="Mori H."/>
        </authorList>
    </citation>
    <scope>NUCLEOTIDE SEQUENCE [LARGE SCALE GENOMIC DNA]</scope>
    <source>
        <strain evidence="4">5BBH33</strain>
    </source>
</reference>
<evidence type="ECO:0000256" key="1">
    <source>
        <dbReference type="ARBA" id="ARBA00008791"/>
    </source>
</evidence>
<organism evidence="3 4">
    <name type="scientific">Dialister hominis</name>
    <dbReference type="NCBI Taxonomy" id="2582419"/>
    <lineage>
        <taxon>Bacteria</taxon>
        <taxon>Bacillati</taxon>
        <taxon>Bacillota</taxon>
        <taxon>Negativicutes</taxon>
        <taxon>Veillonellales</taxon>
        <taxon>Veillonellaceae</taxon>
        <taxon>Dialister</taxon>
    </lineage>
</organism>
<name>A0A8E4GYI6_9FIRM</name>
<accession>A0A8E4GYI6</accession>
<evidence type="ECO:0000313" key="4">
    <source>
        <dbReference type="Proteomes" id="UP000320585"/>
    </source>
</evidence>
<feature type="domain" description="UspA" evidence="2">
    <location>
        <begin position="3"/>
        <end position="142"/>
    </location>
</feature>
<comment type="similarity">
    <text evidence="1">Belongs to the universal stress protein A family.</text>
</comment>
<gene>
    <name evidence="3" type="primary">uspA4</name>
    <name evidence="3" type="ORF">Dia5BBH33_04500</name>
</gene>
<dbReference type="Gene3D" id="3.40.50.620">
    <property type="entry name" value="HUPs"/>
    <property type="match status" value="1"/>
</dbReference>
<dbReference type="PANTHER" id="PTHR46268">
    <property type="entry name" value="STRESS RESPONSE PROTEIN NHAX"/>
    <property type="match status" value="1"/>
</dbReference>
<dbReference type="RefSeq" id="WP_022383143.1">
    <property type="nucleotide sequence ID" value="NZ_AP019697.1"/>
</dbReference>
<dbReference type="OrthoDB" id="9777884at2"/>
<dbReference type="Pfam" id="PF00582">
    <property type="entry name" value="Usp"/>
    <property type="match status" value="1"/>
</dbReference>
<dbReference type="KEGG" id="dho:Dia5BBH33_04500"/>
<dbReference type="CDD" id="cd23659">
    <property type="entry name" value="USP_At3g01520-like"/>
    <property type="match status" value="1"/>
</dbReference>
<dbReference type="InterPro" id="IPR006015">
    <property type="entry name" value="Universal_stress_UspA"/>
</dbReference>
<dbReference type="GeneID" id="92715669"/>
<keyword evidence="4" id="KW-1185">Reference proteome</keyword>
<dbReference type="SUPFAM" id="SSF52402">
    <property type="entry name" value="Adenine nucleotide alpha hydrolases-like"/>
    <property type="match status" value="1"/>
</dbReference>
<evidence type="ECO:0000313" key="3">
    <source>
        <dbReference type="EMBL" id="BBK24515.1"/>
    </source>
</evidence>
<dbReference type="EMBL" id="AP019697">
    <property type="protein sequence ID" value="BBK24515.1"/>
    <property type="molecule type" value="Genomic_DNA"/>
</dbReference>
<dbReference type="PANTHER" id="PTHR46268:SF6">
    <property type="entry name" value="UNIVERSAL STRESS PROTEIN UP12"/>
    <property type="match status" value="1"/>
</dbReference>
<dbReference type="Proteomes" id="UP000320585">
    <property type="component" value="Chromosome"/>
</dbReference>
<protein>
    <submittedName>
        <fullName evidence="3">Universal stress protein</fullName>
    </submittedName>
</protein>
<dbReference type="AlphaFoldDB" id="A0A8E4GYI6"/>
<evidence type="ECO:0000259" key="2">
    <source>
        <dbReference type="Pfam" id="PF00582"/>
    </source>
</evidence>
<sequence>MEFKKILVPVDGSETAEKAFKVGLDMAIKHNAELFLLYVADMNDAAYPVLQVTLDENGFISMRKKAEEVLSNLKAQIPVGTRLTALVKIGDPGRVITSLAEDNNIDMIIMGSRGRGAISSFIMGSVSQYVLGHVKCPVMVIR</sequence>